<keyword evidence="1" id="KW-0472">Membrane</keyword>
<evidence type="ECO:0000313" key="2">
    <source>
        <dbReference type="EMBL" id="ADR32201.1"/>
    </source>
</evidence>
<dbReference type="EMBL" id="HM141978">
    <property type="protein sequence ID" value="ADR32201.1"/>
    <property type="molecule type" value="Genomic_DNA"/>
</dbReference>
<keyword evidence="1" id="KW-1133">Transmembrane helix</keyword>
<accession>E5F1W0</accession>
<keyword evidence="1" id="KW-0812">Transmembrane</keyword>
<protein>
    <submittedName>
        <fullName evidence="2">Uncharacterized protein</fullName>
    </submittedName>
</protein>
<organism evidence="2">
    <name type="scientific">Campylobacter jejuni</name>
    <dbReference type="NCBI Taxonomy" id="197"/>
    <lineage>
        <taxon>Bacteria</taxon>
        <taxon>Pseudomonadati</taxon>
        <taxon>Campylobacterota</taxon>
        <taxon>Epsilonproteobacteria</taxon>
        <taxon>Campylobacterales</taxon>
        <taxon>Campylobacteraceae</taxon>
        <taxon>Campylobacter</taxon>
    </lineage>
</organism>
<sequence>MEFLNFIELKVSGWMPNSLAISLVFKSRLPSLASISFNFSITSCICILNPLILISKNLNIKFQKARKRFYFKILSLSICNKKQLYS</sequence>
<evidence type="ECO:0000256" key="1">
    <source>
        <dbReference type="SAM" id="Phobius"/>
    </source>
</evidence>
<feature type="transmembrane region" description="Helical" evidence="1">
    <location>
        <begin position="32"/>
        <end position="54"/>
    </location>
</feature>
<proteinExistence type="predicted"/>
<name>E5F1W0_CAMJU</name>
<reference evidence="2" key="1">
    <citation type="submission" date="2010-04" db="EMBL/GenBank/DDBJ databases">
        <title>Sequencing of CJIE1 prophage homologs reveals variable gene carriage.</title>
        <authorList>
            <person name="Clark C.G."/>
        </authorList>
    </citation>
    <scope>NUCLEOTIDE SEQUENCE</scope>
    <source>
        <strain evidence="2">00-2425</strain>
    </source>
</reference>
<dbReference type="AlphaFoldDB" id="E5F1W0"/>